<sequence precursor="true">MKTMIHTLAYTALLSIALSSCNDDNAPILTQKDWDNTATYFKPTDENMFGTYYKPQLGYVGDPMPFYDPQAGDFKIMYLQEYRPNQTTYHPFWAVSTKNGGSYTSLGELIPTGTEDEPDAALGTGCIFYDETNKVYYTYYTGHTADTEVVMRATSTDFKTWNKDRTFFLLGSNDGYSRKDFRDPFIFESESGKYHMIVSTKKDGIGVLAEYTSTDLKAWKHSGVFMPMHWGADRFYECADVFKMGDWWYLVYSDQNAVSRKVCYFKGSTLEELKQMTAAPTFPDNKEGVLDSRAFYAGKTASNGTDRYIWGWCPTRAGNDNTAVGAAPAEPEWAGNLVMHKIIQHEDGTLSLGSVDGILNKYTNNTTLKVMAQSETGVAESNDNYMLSGDAYVLFNRLNVHNKLTFTVTASSNEDIFGISLARGTDSKKYYSLIINPEDNNSNRKINFEQKGKEGIGFIAGIDGYKFPVPADNIYHVTICTDNSVCTVYINDNVAYTNRIYGIQKNCWSLDSYEGSIQVSNIKVSYY</sequence>
<dbReference type="InterPro" id="IPR032507">
    <property type="entry name" value="BT1760-like_C"/>
</dbReference>
<dbReference type="PATRIC" id="fig|46506.5.peg.766"/>
<evidence type="ECO:0000256" key="1">
    <source>
        <dbReference type="ARBA" id="ARBA00009902"/>
    </source>
</evidence>
<accession>A0A108TC35</accession>
<dbReference type="InterPro" id="IPR051214">
    <property type="entry name" value="GH32_Enzymes"/>
</dbReference>
<dbReference type="PANTHER" id="PTHR43101:SF1">
    <property type="entry name" value="BETA-FRUCTOSIDASE"/>
    <property type="match status" value="1"/>
</dbReference>
<evidence type="ECO:0000259" key="7">
    <source>
        <dbReference type="Pfam" id="PF16346"/>
    </source>
</evidence>
<reference evidence="8 9" key="1">
    <citation type="journal article" date="2016" name="BMC Genomics">
        <title>Type VI secretion systems of human gut Bacteroidales segregate into three genetic architectures, two of which are contained on mobile genetic elements.</title>
        <authorList>
            <person name="Coyne M.J."/>
            <person name="Roelofs K.G."/>
            <person name="Comstock L.E."/>
        </authorList>
    </citation>
    <scope>NUCLEOTIDE SEQUENCE [LARGE SCALE GENOMIC DNA]</scope>
    <source>
        <strain evidence="8 9">CL09T03C01</strain>
    </source>
</reference>
<feature type="domain" description="BT1760-like C-terminal" evidence="7">
    <location>
        <begin position="348"/>
        <end position="524"/>
    </location>
</feature>
<evidence type="ECO:0000256" key="2">
    <source>
        <dbReference type="ARBA" id="ARBA00012758"/>
    </source>
</evidence>
<proteinExistence type="inferred from homology"/>
<dbReference type="EMBL" id="LRGC01000002">
    <property type="protein sequence ID" value="KWR57261.1"/>
    <property type="molecule type" value="Genomic_DNA"/>
</dbReference>
<dbReference type="CDD" id="cd08995">
    <property type="entry name" value="GH32_EcAec43-like"/>
    <property type="match status" value="1"/>
</dbReference>
<feature type="chain" id="PRO_5007131088" description="beta-fructofuranosidase" evidence="5">
    <location>
        <begin position="23"/>
        <end position="527"/>
    </location>
</feature>
<keyword evidence="4 8" id="KW-0326">Glycosidase</keyword>
<keyword evidence="3 8" id="KW-0378">Hydrolase</keyword>
<dbReference type="Gene3D" id="2.60.120.560">
    <property type="entry name" value="Exo-inulinase, domain 1"/>
    <property type="match status" value="1"/>
</dbReference>
<keyword evidence="9" id="KW-1185">Reference proteome</keyword>
<dbReference type="SUPFAM" id="SSF75005">
    <property type="entry name" value="Arabinanase/levansucrase/invertase"/>
    <property type="match status" value="1"/>
</dbReference>
<evidence type="ECO:0000313" key="9">
    <source>
        <dbReference type="Proteomes" id="UP000056419"/>
    </source>
</evidence>
<evidence type="ECO:0000256" key="5">
    <source>
        <dbReference type="SAM" id="SignalP"/>
    </source>
</evidence>
<dbReference type="RefSeq" id="WP_060385290.1">
    <property type="nucleotide sequence ID" value="NZ_LRGC01000002.1"/>
</dbReference>
<dbReference type="Gene3D" id="2.115.10.20">
    <property type="entry name" value="Glycosyl hydrolase domain, family 43"/>
    <property type="match status" value="1"/>
</dbReference>
<feature type="domain" description="Glycosyl hydrolase family 32 N-terminal" evidence="6">
    <location>
        <begin position="54"/>
        <end position="347"/>
    </location>
</feature>
<dbReference type="AlphaFoldDB" id="A0A108TC35"/>
<dbReference type="Proteomes" id="UP000056419">
    <property type="component" value="Unassembled WGS sequence"/>
</dbReference>
<comment type="caution">
    <text evidence="8">The sequence shown here is derived from an EMBL/GenBank/DDBJ whole genome shotgun (WGS) entry which is preliminary data.</text>
</comment>
<evidence type="ECO:0000256" key="3">
    <source>
        <dbReference type="ARBA" id="ARBA00022801"/>
    </source>
</evidence>
<dbReference type="PANTHER" id="PTHR43101">
    <property type="entry name" value="BETA-FRUCTOSIDASE"/>
    <property type="match status" value="1"/>
</dbReference>
<dbReference type="PROSITE" id="PS51257">
    <property type="entry name" value="PROKAR_LIPOPROTEIN"/>
    <property type="match status" value="1"/>
</dbReference>
<gene>
    <name evidence="8" type="primary">bfrA</name>
    <name evidence="8" type="ORF">AA415_00718</name>
</gene>
<dbReference type="EC" id="3.2.1.26" evidence="2"/>
<evidence type="ECO:0000259" key="6">
    <source>
        <dbReference type="Pfam" id="PF00251"/>
    </source>
</evidence>
<name>A0A108TC35_BACSE</name>
<dbReference type="InterPro" id="IPR013148">
    <property type="entry name" value="Glyco_hydro_32_N"/>
</dbReference>
<dbReference type="InterPro" id="IPR001362">
    <property type="entry name" value="Glyco_hydro_32"/>
</dbReference>
<dbReference type="STRING" id="46506.AA415_00718"/>
<organism evidence="8 9">
    <name type="scientific">Bacteroides stercoris</name>
    <dbReference type="NCBI Taxonomy" id="46506"/>
    <lineage>
        <taxon>Bacteria</taxon>
        <taxon>Pseudomonadati</taxon>
        <taxon>Bacteroidota</taxon>
        <taxon>Bacteroidia</taxon>
        <taxon>Bacteroidales</taxon>
        <taxon>Bacteroidaceae</taxon>
        <taxon>Bacteroides</taxon>
    </lineage>
</organism>
<keyword evidence="5" id="KW-0732">Signal</keyword>
<dbReference type="GO" id="GO:0005975">
    <property type="term" value="P:carbohydrate metabolic process"/>
    <property type="evidence" value="ECO:0007669"/>
    <property type="project" value="InterPro"/>
</dbReference>
<dbReference type="SMART" id="SM00640">
    <property type="entry name" value="Glyco_32"/>
    <property type="match status" value="1"/>
</dbReference>
<dbReference type="Pfam" id="PF16346">
    <property type="entry name" value="GH32_BT1760-like_C"/>
    <property type="match status" value="1"/>
</dbReference>
<evidence type="ECO:0000313" key="8">
    <source>
        <dbReference type="EMBL" id="KWR57261.1"/>
    </source>
</evidence>
<feature type="signal peptide" evidence="5">
    <location>
        <begin position="1"/>
        <end position="22"/>
    </location>
</feature>
<protein>
    <recommendedName>
        <fullName evidence="2">beta-fructofuranosidase</fullName>
        <ecNumber evidence="2">3.2.1.26</ecNumber>
    </recommendedName>
</protein>
<dbReference type="GO" id="GO:0004564">
    <property type="term" value="F:beta-fructofuranosidase activity"/>
    <property type="evidence" value="ECO:0007669"/>
    <property type="project" value="UniProtKB-EC"/>
</dbReference>
<dbReference type="InterPro" id="IPR023296">
    <property type="entry name" value="Glyco_hydro_beta-prop_sf"/>
</dbReference>
<comment type="similarity">
    <text evidence="1">Belongs to the glycosyl hydrolase 32 family.</text>
</comment>
<dbReference type="Pfam" id="PF00251">
    <property type="entry name" value="Glyco_hydro_32N"/>
    <property type="match status" value="1"/>
</dbReference>
<evidence type="ECO:0000256" key="4">
    <source>
        <dbReference type="ARBA" id="ARBA00023295"/>
    </source>
</evidence>